<name>A0ABX3BPQ4_9PAST</name>
<comment type="caution">
    <text evidence="1">The sequence shown here is derived from an EMBL/GenBank/DDBJ whole genome shotgun (WGS) entry which is preliminary data.</text>
</comment>
<dbReference type="RefSeq" id="WP_044233184.1">
    <property type="nucleotide sequence ID" value="NZ_MCII02000019.1"/>
</dbReference>
<accession>A0ABX3BPQ4</accession>
<reference evidence="1 2" key="1">
    <citation type="submission" date="2016-08" db="EMBL/GenBank/DDBJ databases">
        <authorList>
            <person name="Eshaghi A."/>
            <person name="Soares D."/>
            <person name="Kus J."/>
            <person name="Richardson D."/>
            <person name="Li A."/>
            <person name="Patel S.N."/>
        </authorList>
    </citation>
    <scope>NUCLEOTIDE SEQUENCE [LARGE SCALE GENOMIC DNA]</scope>
    <source>
        <strain evidence="1 2">C860</strain>
    </source>
</reference>
<evidence type="ECO:0000313" key="1">
    <source>
        <dbReference type="EMBL" id="OEY76931.1"/>
    </source>
</evidence>
<proteinExistence type="predicted"/>
<keyword evidence="2" id="KW-1185">Reference proteome</keyword>
<evidence type="ECO:0000313" key="2">
    <source>
        <dbReference type="Proteomes" id="UP000175677"/>
    </source>
</evidence>
<protein>
    <submittedName>
        <fullName evidence="1">Uncharacterized protein</fullName>
    </submittedName>
</protein>
<dbReference type="Proteomes" id="UP000175677">
    <property type="component" value="Unassembled WGS sequence"/>
</dbReference>
<sequence>MMNEGLFREQWFKIFKRKIIDLNLNDESIDDEELDVMPIIYCCLINRMILPLPEEYVLARSSMKKSKGGKILKR</sequence>
<dbReference type="EMBL" id="MDJC01000013">
    <property type="protein sequence ID" value="OEY76931.1"/>
    <property type="molecule type" value="Genomic_DNA"/>
</dbReference>
<organism evidence="1 2">
    <name type="scientific">Haemophilus quentini</name>
    <dbReference type="NCBI Taxonomy" id="123834"/>
    <lineage>
        <taxon>Bacteria</taxon>
        <taxon>Pseudomonadati</taxon>
        <taxon>Pseudomonadota</taxon>
        <taxon>Gammaproteobacteria</taxon>
        <taxon>Pasteurellales</taxon>
        <taxon>Pasteurellaceae</taxon>
        <taxon>Haemophilus</taxon>
    </lineage>
</organism>
<gene>
    <name evidence="1" type="ORF">BFQ30_07485</name>
</gene>